<feature type="region of interest" description="Disordered" evidence="1">
    <location>
        <begin position="470"/>
        <end position="496"/>
    </location>
</feature>
<feature type="compositionally biased region" description="Low complexity" evidence="1">
    <location>
        <begin position="224"/>
        <end position="239"/>
    </location>
</feature>
<evidence type="ECO:0000256" key="1">
    <source>
        <dbReference type="SAM" id="MobiDB-lite"/>
    </source>
</evidence>
<reference evidence="2 3" key="1">
    <citation type="journal article" date="2018" name="G3 (Bethesda)">
        <title>Phylogenetic and Phylogenomic Definition of Rhizopus Species.</title>
        <authorList>
            <person name="Gryganskyi A.P."/>
            <person name="Golan J."/>
            <person name="Dolatabadi S."/>
            <person name="Mondo S."/>
            <person name="Robb S."/>
            <person name="Idnurm A."/>
            <person name="Muszewska A."/>
            <person name="Steczkiewicz K."/>
            <person name="Masonjones S."/>
            <person name="Liao H.L."/>
            <person name="Gajdeczka M.T."/>
            <person name="Anike F."/>
            <person name="Vuek A."/>
            <person name="Anishchenko I.M."/>
            <person name="Voigt K."/>
            <person name="de Hoog G.S."/>
            <person name="Smith M.E."/>
            <person name="Heitman J."/>
            <person name="Vilgalys R."/>
            <person name="Stajich J.E."/>
        </authorList>
    </citation>
    <scope>NUCLEOTIDE SEQUENCE [LARGE SCALE GENOMIC DNA]</scope>
    <source>
        <strain evidence="2 3">LSU 92-RS-03</strain>
    </source>
</reference>
<comment type="caution">
    <text evidence="2">The sequence shown here is derived from an EMBL/GenBank/DDBJ whole genome shotgun (WGS) entry which is preliminary data.</text>
</comment>
<feature type="compositionally biased region" description="Basic and acidic residues" evidence="1">
    <location>
        <begin position="556"/>
        <end position="570"/>
    </location>
</feature>
<protein>
    <submittedName>
        <fullName evidence="2">Uncharacterized protein</fullName>
    </submittedName>
</protein>
<dbReference type="AlphaFoldDB" id="A0A367KWR9"/>
<organism evidence="2 3">
    <name type="scientific">Rhizopus stolonifer</name>
    <name type="common">Rhizopus nigricans</name>
    <dbReference type="NCBI Taxonomy" id="4846"/>
    <lineage>
        <taxon>Eukaryota</taxon>
        <taxon>Fungi</taxon>
        <taxon>Fungi incertae sedis</taxon>
        <taxon>Mucoromycota</taxon>
        <taxon>Mucoromycotina</taxon>
        <taxon>Mucoromycetes</taxon>
        <taxon>Mucorales</taxon>
        <taxon>Mucorineae</taxon>
        <taxon>Rhizopodaceae</taxon>
        <taxon>Rhizopus</taxon>
    </lineage>
</organism>
<proteinExistence type="predicted"/>
<accession>A0A367KWR9</accession>
<feature type="compositionally biased region" description="Basic and acidic residues" evidence="1">
    <location>
        <begin position="161"/>
        <end position="173"/>
    </location>
</feature>
<dbReference type="EMBL" id="PJQM01000128">
    <property type="protein sequence ID" value="RCI06560.1"/>
    <property type="molecule type" value="Genomic_DNA"/>
</dbReference>
<gene>
    <name evidence="2" type="ORF">CU098_013082</name>
</gene>
<dbReference type="Proteomes" id="UP000253551">
    <property type="component" value="Unassembled WGS sequence"/>
</dbReference>
<keyword evidence="3" id="KW-1185">Reference proteome</keyword>
<dbReference type="OrthoDB" id="2224061at2759"/>
<feature type="compositionally biased region" description="Polar residues" evidence="1">
    <location>
        <begin position="398"/>
        <end position="409"/>
    </location>
</feature>
<feature type="region of interest" description="Disordered" evidence="1">
    <location>
        <begin position="134"/>
        <end position="255"/>
    </location>
</feature>
<feature type="region of interest" description="Disordered" evidence="1">
    <location>
        <begin position="535"/>
        <end position="570"/>
    </location>
</feature>
<feature type="compositionally biased region" description="Low complexity" evidence="1">
    <location>
        <begin position="411"/>
        <end position="426"/>
    </location>
</feature>
<evidence type="ECO:0000313" key="2">
    <source>
        <dbReference type="EMBL" id="RCI06560.1"/>
    </source>
</evidence>
<name>A0A367KWR9_RHIST</name>
<feature type="region of interest" description="Disordered" evidence="1">
    <location>
        <begin position="398"/>
        <end position="427"/>
    </location>
</feature>
<sequence length="570" mass="63273">MEHTVESIAISDHPPCANRSRSVLNLLFSYHDQNHLESLNSKDTPEDNNSLDCFNSPDEAFSIMQPLGNDESQKAECVFDREDKSRHVDANVSDTEPQTFDFPCKNFKDHVDIAPHSLNDCLNDTFKQLRTTGMNSFTNDETDSDNETANTRPFLPNGDLNDFKEKSQIKDFDFNDNDTADTIPFPPNDKSNNSEEGSSFFDFNINDTADTIPFPPSDSLIGLEEGSNNSEEGSSFFDSNDNDTADTIPFPPNDSLIGLEEGSQNEDLFDFNINDTADTIPFPPNDSLNVPEDGSDIFKEIDSNSDKDLFMLSDTDNTLPHATNINTVKLGENSHTNDECDNDDGSLNMYLHSCNNSLNENENELHPLGSYIGSSFPFSASDTSDLLGTLSNHIHNTDHSSVGNTSPLLVNNFNGDNENTNDNETNIFDKLSTEPQDEEDEKQFDLSDNISYASDSDYGSDLLLIENNMKTTTPPDKVSKQEEMTDSASNGNKRKGSLLESSMKAIKTENNGMASQRPVTLRDFFFDKKHIKIGKESPSPSFISFGDSKSLNKYPNETKSHEGHGIDNSV</sequence>
<evidence type="ECO:0000313" key="3">
    <source>
        <dbReference type="Proteomes" id="UP000253551"/>
    </source>
</evidence>
<feature type="compositionally biased region" description="Polar residues" evidence="1">
    <location>
        <begin position="538"/>
        <end position="555"/>
    </location>
</feature>